<dbReference type="SMART" id="SM00448">
    <property type="entry name" value="REC"/>
    <property type="match status" value="1"/>
</dbReference>
<evidence type="ECO:0000256" key="4">
    <source>
        <dbReference type="ARBA" id="ARBA00023015"/>
    </source>
</evidence>
<evidence type="ECO:0000313" key="12">
    <source>
        <dbReference type="EMBL" id="SNR51569.1"/>
    </source>
</evidence>
<dbReference type="OrthoDB" id="9790442at2"/>
<dbReference type="RefSeq" id="WP_089377680.1">
    <property type="nucleotide sequence ID" value="NZ_FZNX01000002.1"/>
</dbReference>
<dbReference type="GO" id="GO:0032993">
    <property type="term" value="C:protein-DNA complex"/>
    <property type="evidence" value="ECO:0007669"/>
    <property type="project" value="TreeGrafter"/>
</dbReference>
<dbReference type="PROSITE" id="PS51755">
    <property type="entry name" value="OMPR_PHOB"/>
    <property type="match status" value="1"/>
</dbReference>
<organism evidence="12 13">
    <name type="scientific">Lutibacter flavus</name>
    <dbReference type="NCBI Taxonomy" id="691689"/>
    <lineage>
        <taxon>Bacteria</taxon>
        <taxon>Pseudomonadati</taxon>
        <taxon>Bacteroidota</taxon>
        <taxon>Flavobacteriia</taxon>
        <taxon>Flavobacteriales</taxon>
        <taxon>Flavobacteriaceae</taxon>
        <taxon>Lutibacter</taxon>
    </lineage>
</organism>
<dbReference type="PANTHER" id="PTHR48111:SF40">
    <property type="entry name" value="PHOSPHATE REGULON TRANSCRIPTIONAL REGULATORY PROTEIN PHOB"/>
    <property type="match status" value="1"/>
</dbReference>
<dbReference type="InterPro" id="IPR036388">
    <property type="entry name" value="WH-like_DNA-bd_sf"/>
</dbReference>
<protein>
    <recommendedName>
        <fullName evidence="1">Phosphate regulon transcriptional regulatory protein PhoB</fullName>
    </recommendedName>
</protein>
<evidence type="ECO:0000256" key="2">
    <source>
        <dbReference type="ARBA" id="ARBA00022553"/>
    </source>
</evidence>
<proteinExistence type="predicted"/>
<evidence type="ECO:0000256" key="6">
    <source>
        <dbReference type="ARBA" id="ARBA00023163"/>
    </source>
</evidence>
<keyword evidence="6" id="KW-0804">Transcription</keyword>
<evidence type="ECO:0000313" key="13">
    <source>
        <dbReference type="Proteomes" id="UP000198412"/>
    </source>
</evidence>
<evidence type="ECO:0000256" key="1">
    <source>
        <dbReference type="ARBA" id="ARBA00013332"/>
    </source>
</evidence>
<dbReference type="Gene3D" id="1.10.10.10">
    <property type="entry name" value="Winged helix-like DNA-binding domain superfamily/Winged helix DNA-binding domain"/>
    <property type="match status" value="1"/>
</dbReference>
<dbReference type="Pfam" id="PF00486">
    <property type="entry name" value="Trans_reg_C"/>
    <property type="match status" value="1"/>
</dbReference>
<dbReference type="CDD" id="cd00383">
    <property type="entry name" value="trans_reg_C"/>
    <property type="match status" value="1"/>
</dbReference>
<evidence type="ECO:0000256" key="8">
    <source>
        <dbReference type="PROSITE-ProRule" id="PRU00169"/>
    </source>
</evidence>
<dbReference type="InterPro" id="IPR001867">
    <property type="entry name" value="OmpR/PhoB-type_DNA-bd"/>
</dbReference>
<reference evidence="13" key="1">
    <citation type="submission" date="2017-06" db="EMBL/GenBank/DDBJ databases">
        <authorList>
            <person name="Varghese N."/>
            <person name="Submissions S."/>
        </authorList>
    </citation>
    <scope>NUCLEOTIDE SEQUENCE [LARGE SCALE GENOMIC DNA]</scope>
    <source>
        <strain evidence="13">DSM 27993</strain>
    </source>
</reference>
<dbReference type="PROSITE" id="PS50110">
    <property type="entry name" value="RESPONSE_REGULATORY"/>
    <property type="match status" value="1"/>
</dbReference>
<dbReference type="PANTHER" id="PTHR48111">
    <property type="entry name" value="REGULATOR OF RPOS"/>
    <property type="match status" value="1"/>
</dbReference>
<evidence type="ECO:0000256" key="5">
    <source>
        <dbReference type="ARBA" id="ARBA00023125"/>
    </source>
</evidence>
<keyword evidence="5 9" id="KW-0238">DNA-binding</keyword>
<accession>A0A238X108</accession>
<dbReference type="Gene3D" id="3.40.50.2300">
    <property type="match status" value="1"/>
</dbReference>
<keyword evidence="4" id="KW-0805">Transcription regulation</keyword>
<keyword evidence="2 8" id="KW-0597">Phosphoprotein</keyword>
<dbReference type="InterPro" id="IPR039420">
    <property type="entry name" value="WalR-like"/>
</dbReference>
<dbReference type="GO" id="GO:0005829">
    <property type="term" value="C:cytosol"/>
    <property type="evidence" value="ECO:0007669"/>
    <property type="project" value="TreeGrafter"/>
</dbReference>
<evidence type="ECO:0000259" key="10">
    <source>
        <dbReference type="PROSITE" id="PS50110"/>
    </source>
</evidence>
<dbReference type="GO" id="GO:0000976">
    <property type="term" value="F:transcription cis-regulatory region binding"/>
    <property type="evidence" value="ECO:0007669"/>
    <property type="project" value="TreeGrafter"/>
</dbReference>
<dbReference type="GO" id="GO:0000156">
    <property type="term" value="F:phosphorelay response regulator activity"/>
    <property type="evidence" value="ECO:0007669"/>
    <property type="project" value="TreeGrafter"/>
</dbReference>
<dbReference type="Proteomes" id="UP000198412">
    <property type="component" value="Unassembled WGS sequence"/>
</dbReference>
<keyword evidence="13" id="KW-1185">Reference proteome</keyword>
<dbReference type="SUPFAM" id="SSF52172">
    <property type="entry name" value="CheY-like"/>
    <property type="match status" value="1"/>
</dbReference>
<dbReference type="FunFam" id="1.10.10.10:FF:000018">
    <property type="entry name" value="DNA-binding response regulator ResD"/>
    <property type="match status" value="1"/>
</dbReference>
<feature type="DNA-binding region" description="OmpR/PhoB-type" evidence="9">
    <location>
        <begin position="135"/>
        <end position="229"/>
    </location>
</feature>
<dbReference type="FunFam" id="3.40.50.2300:FF:000001">
    <property type="entry name" value="DNA-binding response regulator PhoB"/>
    <property type="match status" value="1"/>
</dbReference>
<evidence type="ECO:0000256" key="7">
    <source>
        <dbReference type="ARBA" id="ARBA00024735"/>
    </source>
</evidence>
<evidence type="ECO:0000256" key="3">
    <source>
        <dbReference type="ARBA" id="ARBA00023012"/>
    </source>
</evidence>
<keyword evidence="3" id="KW-0902">Two-component regulatory system</keyword>
<evidence type="ECO:0000256" key="9">
    <source>
        <dbReference type="PROSITE-ProRule" id="PRU01091"/>
    </source>
</evidence>
<gene>
    <name evidence="12" type="ORF">SAMN04488111_1354</name>
</gene>
<dbReference type="InterPro" id="IPR011006">
    <property type="entry name" value="CheY-like_superfamily"/>
</dbReference>
<dbReference type="Pfam" id="PF00072">
    <property type="entry name" value="Response_reg"/>
    <property type="match status" value="1"/>
</dbReference>
<dbReference type="EMBL" id="FZNX01000002">
    <property type="protein sequence ID" value="SNR51569.1"/>
    <property type="molecule type" value="Genomic_DNA"/>
</dbReference>
<dbReference type="SMART" id="SM00862">
    <property type="entry name" value="Trans_reg_C"/>
    <property type="match status" value="1"/>
</dbReference>
<comment type="function">
    <text evidence="7">This protein is a positive regulator for the phosphate regulon. Transcription of this operon is positively regulated by PhoB and PhoR when phosphate is limited.</text>
</comment>
<dbReference type="InterPro" id="IPR016032">
    <property type="entry name" value="Sig_transdc_resp-reg_C-effctor"/>
</dbReference>
<dbReference type="SUPFAM" id="SSF46894">
    <property type="entry name" value="C-terminal effector domain of the bipartite response regulators"/>
    <property type="match status" value="1"/>
</dbReference>
<feature type="modified residue" description="4-aspartylphosphate" evidence="8">
    <location>
        <position position="56"/>
    </location>
</feature>
<dbReference type="AlphaFoldDB" id="A0A238X108"/>
<sequence>MKNTDIKILLVDDEPDILEIVGYNLKNEGYKIFTAKNGIEAIASAKKNNPHLIILDIMMPEMDGIEACEKIRTTKGLENVLITFFTARGEDYSQVAGFNVGADDYITKPIKPKVLVSKIKALLRRVNELNNSSSYDQVNVGGIVIDREEYVIIKDGEKLSLPRKEFELFSLLASKPDKVFKRDDILDKVWGNEVVVGGRTIDVHIRKLREKIGDDYFKTVKGVGYKFVLNED</sequence>
<feature type="domain" description="OmpR/PhoB-type" evidence="11">
    <location>
        <begin position="135"/>
        <end position="229"/>
    </location>
</feature>
<name>A0A238X108_9FLAO</name>
<feature type="domain" description="Response regulatory" evidence="10">
    <location>
        <begin position="7"/>
        <end position="123"/>
    </location>
</feature>
<evidence type="ECO:0000259" key="11">
    <source>
        <dbReference type="PROSITE" id="PS51755"/>
    </source>
</evidence>
<dbReference type="InterPro" id="IPR001789">
    <property type="entry name" value="Sig_transdc_resp-reg_receiver"/>
</dbReference>
<dbReference type="GO" id="GO:0006355">
    <property type="term" value="P:regulation of DNA-templated transcription"/>
    <property type="evidence" value="ECO:0007669"/>
    <property type="project" value="InterPro"/>
</dbReference>